<dbReference type="InterPro" id="IPR005990">
    <property type="entry name" value="IMP_DH"/>
</dbReference>
<dbReference type="GO" id="GO:0006183">
    <property type="term" value="P:GTP biosynthetic process"/>
    <property type="evidence" value="ECO:0007669"/>
    <property type="project" value="TreeGrafter"/>
</dbReference>
<dbReference type="GO" id="GO:0005737">
    <property type="term" value="C:cytoplasm"/>
    <property type="evidence" value="ECO:0007669"/>
    <property type="project" value="TreeGrafter"/>
</dbReference>
<dbReference type="InterPro" id="IPR013785">
    <property type="entry name" value="Aldolase_TIM"/>
</dbReference>
<dbReference type="SUPFAM" id="SSF51412">
    <property type="entry name" value="Inosine monophosphate dehydrogenase (IMPDH)"/>
    <property type="match status" value="1"/>
</dbReference>
<dbReference type="InParanoid" id="S8E4W6"/>
<dbReference type="AlphaFoldDB" id="S8E4W6"/>
<name>S8E4W6_FOMSC</name>
<keyword evidence="2" id="KW-1185">Reference proteome</keyword>
<dbReference type="OrthoDB" id="416622at2759"/>
<dbReference type="Gene3D" id="3.20.20.70">
    <property type="entry name" value="Aldolase class I"/>
    <property type="match status" value="1"/>
</dbReference>
<accession>S8E4W6</accession>
<dbReference type="EMBL" id="KE504154">
    <property type="protein sequence ID" value="EPS99747.1"/>
    <property type="molecule type" value="Genomic_DNA"/>
</dbReference>
<dbReference type="eggNOG" id="KOG2550">
    <property type="taxonomic scope" value="Eukaryota"/>
</dbReference>
<evidence type="ECO:0000313" key="2">
    <source>
        <dbReference type="Proteomes" id="UP000015241"/>
    </source>
</evidence>
<organism evidence="1 2">
    <name type="scientific">Fomitopsis schrenkii</name>
    <name type="common">Brown rot fungus</name>
    <dbReference type="NCBI Taxonomy" id="2126942"/>
    <lineage>
        <taxon>Eukaryota</taxon>
        <taxon>Fungi</taxon>
        <taxon>Dikarya</taxon>
        <taxon>Basidiomycota</taxon>
        <taxon>Agaricomycotina</taxon>
        <taxon>Agaricomycetes</taxon>
        <taxon>Polyporales</taxon>
        <taxon>Fomitopsis</taxon>
    </lineage>
</organism>
<sequence>GEYFHHEGKHVKAKGKTHENAATTRCFSEASSVKVVQGVSGDVQDKGFAMHFLPYLYARLQYSYSMKSKNLQVFVHVGQVRFELRTASAQVEGGVYGSHS</sequence>
<dbReference type="HOGENOM" id="CLU_022552_5_4_1"/>
<evidence type="ECO:0000313" key="1">
    <source>
        <dbReference type="EMBL" id="EPS99747.1"/>
    </source>
</evidence>
<dbReference type="Proteomes" id="UP000015241">
    <property type="component" value="Unassembled WGS sequence"/>
</dbReference>
<reference evidence="1 2" key="1">
    <citation type="journal article" date="2012" name="Science">
        <title>The Paleozoic origin of enzymatic lignin decomposition reconstructed from 31 fungal genomes.</title>
        <authorList>
            <person name="Floudas D."/>
            <person name="Binder M."/>
            <person name="Riley R."/>
            <person name="Barry K."/>
            <person name="Blanchette R.A."/>
            <person name="Henrissat B."/>
            <person name="Martinez A.T."/>
            <person name="Otillar R."/>
            <person name="Spatafora J.W."/>
            <person name="Yadav J.S."/>
            <person name="Aerts A."/>
            <person name="Benoit I."/>
            <person name="Boyd A."/>
            <person name="Carlson A."/>
            <person name="Copeland A."/>
            <person name="Coutinho P.M."/>
            <person name="de Vries R.P."/>
            <person name="Ferreira P."/>
            <person name="Findley K."/>
            <person name="Foster B."/>
            <person name="Gaskell J."/>
            <person name="Glotzer D."/>
            <person name="Gorecki P."/>
            <person name="Heitman J."/>
            <person name="Hesse C."/>
            <person name="Hori C."/>
            <person name="Igarashi K."/>
            <person name="Jurgens J.A."/>
            <person name="Kallen N."/>
            <person name="Kersten P."/>
            <person name="Kohler A."/>
            <person name="Kuees U."/>
            <person name="Kumar T.K.A."/>
            <person name="Kuo A."/>
            <person name="LaButti K."/>
            <person name="Larrondo L.F."/>
            <person name="Lindquist E."/>
            <person name="Ling A."/>
            <person name="Lombard V."/>
            <person name="Lucas S."/>
            <person name="Lundell T."/>
            <person name="Martin R."/>
            <person name="McLaughlin D.J."/>
            <person name="Morgenstern I."/>
            <person name="Morin E."/>
            <person name="Murat C."/>
            <person name="Nagy L.G."/>
            <person name="Nolan M."/>
            <person name="Ohm R.A."/>
            <person name="Patyshakuliyeva A."/>
            <person name="Rokas A."/>
            <person name="Ruiz-Duenas F.J."/>
            <person name="Sabat G."/>
            <person name="Salamov A."/>
            <person name="Samejima M."/>
            <person name="Schmutz J."/>
            <person name="Slot J.C."/>
            <person name="St John F."/>
            <person name="Stenlid J."/>
            <person name="Sun H."/>
            <person name="Sun S."/>
            <person name="Syed K."/>
            <person name="Tsang A."/>
            <person name="Wiebenga A."/>
            <person name="Young D."/>
            <person name="Pisabarro A."/>
            <person name="Eastwood D.C."/>
            <person name="Martin F."/>
            <person name="Cullen D."/>
            <person name="Grigoriev I.V."/>
            <person name="Hibbett D.S."/>
        </authorList>
    </citation>
    <scope>NUCLEOTIDE SEQUENCE</scope>
    <source>
        <strain evidence="2">FP-58527</strain>
    </source>
</reference>
<feature type="non-terminal residue" evidence="1">
    <location>
        <position position="1"/>
    </location>
</feature>
<protein>
    <submittedName>
        <fullName evidence="1">Uncharacterized protein</fullName>
    </submittedName>
</protein>
<dbReference type="GO" id="GO:0003938">
    <property type="term" value="F:IMP dehydrogenase activity"/>
    <property type="evidence" value="ECO:0007669"/>
    <property type="project" value="InterPro"/>
</dbReference>
<proteinExistence type="predicted"/>
<dbReference type="PANTHER" id="PTHR11911">
    <property type="entry name" value="INOSINE-5-MONOPHOSPHATE DEHYDROGENASE RELATED"/>
    <property type="match status" value="1"/>
</dbReference>
<dbReference type="STRING" id="743788.S8E4W6"/>
<gene>
    <name evidence="1" type="ORF">FOMPIDRAFT_1123798</name>
</gene>
<dbReference type="PANTHER" id="PTHR11911:SF111">
    <property type="entry name" value="INOSINE-5'-MONOPHOSPHATE DEHYDROGENASE"/>
    <property type="match status" value="1"/>
</dbReference>